<reference evidence="1 2" key="1">
    <citation type="submission" date="2013-12" db="EMBL/GenBank/DDBJ databases">
        <title>A Varibaculum cambriense genome reconstructed from a premature infant gut community with otherwise low bacterial novelty that shifts toward anaerobic metabolism during the third week of life.</title>
        <authorList>
            <person name="Brown C.T."/>
            <person name="Sharon I."/>
            <person name="Thomas B.C."/>
            <person name="Castelle C.J."/>
            <person name="Morowitz M.J."/>
            <person name="Banfield J.F."/>
        </authorList>
    </citation>
    <scope>NUCLEOTIDE SEQUENCE [LARGE SCALE GENOMIC DNA]</scope>
    <source>
        <strain evidence="2">DORA_12</strain>
    </source>
</reference>
<sequence length="44" mass="5184">MQETEETTTTSRRVSREFVALWRRRSTSSLIEESFSMKVSVWGT</sequence>
<evidence type="ECO:0000313" key="1">
    <source>
        <dbReference type="EMBL" id="ETJ01771.1"/>
    </source>
</evidence>
<dbReference type="Proteomes" id="UP000018852">
    <property type="component" value="Unassembled WGS sequence"/>
</dbReference>
<proteinExistence type="predicted"/>
<dbReference type="EMBL" id="AZLV01001052">
    <property type="protein sequence ID" value="ETJ01771.1"/>
    <property type="molecule type" value="Genomic_DNA"/>
</dbReference>
<protein>
    <submittedName>
        <fullName evidence="1">Uncharacterized protein</fullName>
    </submittedName>
</protein>
<accession>W1V810</accession>
<dbReference type="AlphaFoldDB" id="W1V810"/>
<organism evidence="1 2">
    <name type="scientific">Actinomyces urogenitalis DORA_12</name>
    <dbReference type="NCBI Taxonomy" id="1403939"/>
    <lineage>
        <taxon>Bacteria</taxon>
        <taxon>Bacillati</taxon>
        <taxon>Actinomycetota</taxon>
        <taxon>Actinomycetes</taxon>
        <taxon>Actinomycetales</taxon>
        <taxon>Actinomycetaceae</taxon>
        <taxon>Actinomyces</taxon>
    </lineage>
</organism>
<evidence type="ECO:0000313" key="2">
    <source>
        <dbReference type="Proteomes" id="UP000018852"/>
    </source>
</evidence>
<name>W1V810_9ACTO</name>
<gene>
    <name evidence="1" type="ORF">Q605_AUC01052G0002</name>
</gene>
<comment type="caution">
    <text evidence="1">The sequence shown here is derived from an EMBL/GenBank/DDBJ whole genome shotgun (WGS) entry which is preliminary data.</text>
</comment>